<organism evidence="3 4">
    <name type="scientific">Aspergillus luchuensis (strain CBS 106.47)</name>
    <dbReference type="NCBI Taxonomy" id="1137211"/>
    <lineage>
        <taxon>Eukaryota</taxon>
        <taxon>Fungi</taxon>
        <taxon>Dikarya</taxon>
        <taxon>Ascomycota</taxon>
        <taxon>Pezizomycotina</taxon>
        <taxon>Eurotiomycetes</taxon>
        <taxon>Eurotiomycetidae</taxon>
        <taxon>Eurotiales</taxon>
        <taxon>Aspergillaceae</taxon>
        <taxon>Aspergillus</taxon>
        <taxon>Aspergillus subgen. Circumdati</taxon>
    </lineage>
</organism>
<feature type="region of interest" description="Disordered" evidence="1">
    <location>
        <begin position="18"/>
        <end position="39"/>
    </location>
</feature>
<evidence type="ECO:0000256" key="2">
    <source>
        <dbReference type="SAM" id="Phobius"/>
    </source>
</evidence>
<sequence length="586" mass="67081">MRTTDTLFRKVRVKPATDLEMSNGNSTHTPSHDSQLSPYSGFSELANEYREYVQRLAGQWPGLSYLDAYLQDPLYLERETFPIVLVRPNKVPPVQRDLKLEDVLPQVDDGSSPILIVLEDPTPRMIAELGGQLRIDPQFWADFLVGPSWFGSGKVDIGPGEPSVQYRDDSLLEQLWPLPRPARQQEHFCFRFVAHREPTPGSSEVCVGPNMDGYSSLSTSYPICGDAKPGPPICANSIGLRNNLTVWENQHARKRAKGETETPSQDKPWIGVIVVKNQSSRIPGDCKPGFSYIFREFLPRPRFVERFVMDNLEISKEWEGRPQRAPKSNYSIKEILWYHLTCHLEKDDFRNAALTSPSLLFVDVLQLIGCFWVAEIESKHLQLSWMEVYYQKEVIIRRRKFPSLLDPLYPDPNGSLSARLQADLIGLHSDLIKIEPYEQFIHEAEEYCKAREQLTGLPDYLDLANDFAYLQKAVCRLNKRVKRIMGFLKSIEDDFEKSRSRYRNMLLLILALWAWLVSPVSVTASIMNLGESRESSAVKVGDVQVFWKVVVPLGVGVVLLVVSLLWITEFFTLKATRKASRSRRYR</sequence>
<feature type="transmembrane region" description="Helical" evidence="2">
    <location>
        <begin position="505"/>
        <end position="529"/>
    </location>
</feature>
<feature type="transmembrane region" description="Helical" evidence="2">
    <location>
        <begin position="549"/>
        <end position="573"/>
    </location>
</feature>
<dbReference type="OrthoDB" id="4422004at2759"/>
<gene>
    <name evidence="3" type="ORF">ASPFODRAFT_204257</name>
</gene>
<proteinExistence type="predicted"/>
<keyword evidence="2" id="KW-0812">Transmembrane</keyword>
<evidence type="ECO:0000313" key="3">
    <source>
        <dbReference type="EMBL" id="OJZ89241.1"/>
    </source>
</evidence>
<dbReference type="EMBL" id="KV878238">
    <property type="protein sequence ID" value="OJZ89241.1"/>
    <property type="molecule type" value="Genomic_DNA"/>
</dbReference>
<keyword evidence="2" id="KW-1133">Transmembrane helix</keyword>
<dbReference type="VEuPathDB" id="FungiDB:ASPFODRAFT_204257"/>
<name>A0A1M3TRD7_ASPLC</name>
<dbReference type="AlphaFoldDB" id="A0A1M3TRD7"/>
<keyword evidence="2" id="KW-0472">Membrane</keyword>
<evidence type="ECO:0000313" key="4">
    <source>
        <dbReference type="Proteomes" id="UP000184063"/>
    </source>
</evidence>
<accession>A0A1M3TRD7</accession>
<reference evidence="4" key="1">
    <citation type="journal article" date="2017" name="Genome Biol.">
        <title>Comparative genomics reveals high biological diversity and specific adaptations in the industrially and medically important fungal genus Aspergillus.</title>
        <authorList>
            <person name="de Vries R.P."/>
            <person name="Riley R."/>
            <person name="Wiebenga A."/>
            <person name="Aguilar-Osorio G."/>
            <person name="Amillis S."/>
            <person name="Uchima C.A."/>
            <person name="Anderluh G."/>
            <person name="Asadollahi M."/>
            <person name="Askin M."/>
            <person name="Barry K."/>
            <person name="Battaglia E."/>
            <person name="Bayram O."/>
            <person name="Benocci T."/>
            <person name="Braus-Stromeyer S.A."/>
            <person name="Caldana C."/>
            <person name="Canovas D."/>
            <person name="Cerqueira G.C."/>
            <person name="Chen F."/>
            <person name="Chen W."/>
            <person name="Choi C."/>
            <person name="Clum A."/>
            <person name="Dos Santos R.A."/>
            <person name="Damasio A.R."/>
            <person name="Diallinas G."/>
            <person name="Emri T."/>
            <person name="Fekete E."/>
            <person name="Flipphi M."/>
            <person name="Freyberg S."/>
            <person name="Gallo A."/>
            <person name="Gournas C."/>
            <person name="Habgood R."/>
            <person name="Hainaut M."/>
            <person name="Harispe M.L."/>
            <person name="Henrissat B."/>
            <person name="Hilden K.S."/>
            <person name="Hope R."/>
            <person name="Hossain A."/>
            <person name="Karabika E."/>
            <person name="Karaffa L."/>
            <person name="Karanyi Z."/>
            <person name="Krasevec N."/>
            <person name="Kuo A."/>
            <person name="Kusch H."/>
            <person name="LaButti K."/>
            <person name="Lagendijk E.L."/>
            <person name="Lapidus A."/>
            <person name="Levasseur A."/>
            <person name="Lindquist E."/>
            <person name="Lipzen A."/>
            <person name="Logrieco A.F."/>
            <person name="MacCabe A."/>
            <person name="Maekelae M.R."/>
            <person name="Malavazi I."/>
            <person name="Melin P."/>
            <person name="Meyer V."/>
            <person name="Mielnichuk N."/>
            <person name="Miskei M."/>
            <person name="Molnar A.P."/>
            <person name="Mule G."/>
            <person name="Ngan C.Y."/>
            <person name="Orejas M."/>
            <person name="Orosz E."/>
            <person name="Ouedraogo J.P."/>
            <person name="Overkamp K.M."/>
            <person name="Park H.-S."/>
            <person name="Perrone G."/>
            <person name="Piumi F."/>
            <person name="Punt P.J."/>
            <person name="Ram A.F."/>
            <person name="Ramon A."/>
            <person name="Rauscher S."/>
            <person name="Record E."/>
            <person name="Riano-Pachon D.M."/>
            <person name="Robert V."/>
            <person name="Roehrig J."/>
            <person name="Ruller R."/>
            <person name="Salamov A."/>
            <person name="Salih N.S."/>
            <person name="Samson R.A."/>
            <person name="Sandor E."/>
            <person name="Sanguinetti M."/>
            <person name="Schuetze T."/>
            <person name="Sepcic K."/>
            <person name="Shelest E."/>
            <person name="Sherlock G."/>
            <person name="Sophianopoulou V."/>
            <person name="Squina F.M."/>
            <person name="Sun H."/>
            <person name="Susca A."/>
            <person name="Todd R.B."/>
            <person name="Tsang A."/>
            <person name="Unkles S.E."/>
            <person name="van de Wiele N."/>
            <person name="van Rossen-Uffink D."/>
            <person name="Oliveira J.V."/>
            <person name="Vesth T.C."/>
            <person name="Visser J."/>
            <person name="Yu J.-H."/>
            <person name="Zhou M."/>
            <person name="Andersen M.R."/>
            <person name="Archer D.B."/>
            <person name="Baker S.E."/>
            <person name="Benoit I."/>
            <person name="Brakhage A.A."/>
            <person name="Braus G.H."/>
            <person name="Fischer R."/>
            <person name="Frisvad J.C."/>
            <person name="Goldman G.H."/>
            <person name="Houbraken J."/>
            <person name="Oakley B."/>
            <person name="Pocsi I."/>
            <person name="Scazzocchio C."/>
            <person name="Seiboth B."/>
            <person name="vanKuyk P.A."/>
            <person name="Wortman J."/>
            <person name="Dyer P.S."/>
            <person name="Grigoriev I.V."/>
        </authorList>
    </citation>
    <scope>NUCLEOTIDE SEQUENCE [LARGE SCALE GENOMIC DNA]</scope>
    <source>
        <strain evidence="4">CBS 106.47</strain>
    </source>
</reference>
<dbReference type="Proteomes" id="UP000184063">
    <property type="component" value="Unassembled WGS sequence"/>
</dbReference>
<protein>
    <submittedName>
        <fullName evidence="3">Uncharacterized protein</fullName>
    </submittedName>
</protein>
<feature type="compositionally biased region" description="Polar residues" evidence="1">
    <location>
        <begin position="20"/>
        <end position="39"/>
    </location>
</feature>
<evidence type="ECO:0000256" key="1">
    <source>
        <dbReference type="SAM" id="MobiDB-lite"/>
    </source>
</evidence>